<dbReference type="AlphaFoldDB" id="A0AA35X4Q7"/>
<keyword evidence="3 7" id="KW-0396">Initiation factor</keyword>
<feature type="domain" description="S1 motif" evidence="6">
    <location>
        <begin position="16"/>
        <end position="87"/>
    </location>
</feature>
<reference evidence="7" key="1">
    <citation type="submission" date="2023-03" db="EMBL/GenBank/DDBJ databases">
        <authorList>
            <person name="Steffen K."/>
            <person name="Cardenas P."/>
        </authorList>
    </citation>
    <scope>NUCLEOTIDE SEQUENCE</scope>
</reference>
<dbReference type="GO" id="GO:0005850">
    <property type="term" value="C:eukaryotic translation initiation factor 2 complex"/>
    <property type="evidence" value="ECO:0007669"/>
    <property type="project" value="TreeGrafter"/>
</dbReference>
<evidence type="ECO:0000256" key="4">
    <source>
        <dbReference type="ARBA" id="ARBA00022917"/>
    </source>
</evidence>
<dbReference type="Gene3D" id="2.40.50.140">
    <property type="entry name" value="Nucleic acid-binding proteins"/>
    <property type="match status" value="1"/>
</dbReference>
<dbReference type="PANTHER" id="PTHR10602">
    <property type="entry name" value="EUKARYOTIC TRANSLATION INITIATION FACTOR 2 SUBUNIT 1"/>
    <property type="match status" value="1"/>
</dbReference>
<dbReference type="InterPro" id="IPR003029">
    <property type="entry name" value="S1_domain"/>
</dbReference>
<protein>
    <recommendedName>
        <fullName evidence="2">Eukaryotic translation initiation factor 2 subunit 1</fullName>
    </recommendedName>
    <alternativeName>
        <fullName evidence="5">Eukaryotic translation initiation factor 2 subunit alpha</fullName>
    </alternativeName>
</protein>
<dbReference type="GO" id="GO:0033290">
    <property type="term" value="C:eukaryotic 48S preinitiation complex"/>
    <property type="evidence" value="ECO:0007669"/>
    <property type="project" value="TreeGrafter"/>
</dbReference>
<evidence type="ECO:0000256" key="2">
    <source>
        <dbReference type="ARBA" id="ARBA00020950"/>
    </source>
</evidence>
<dbReference type="SMART" id="SM00316">
    <property type="entry name" value="S1"/>
    <property type="match status" value="1"/>
</dbReference>
<accession>A0AA35X4Q7</accession>
<name>A0AA35X4Q7_GEOBA</name>
<dbReference type="Pfam" id="PF00575">
    <property type="entry name" value="S1"/>
    <property type="match status" value="1"/>
</dbReference>
<dbReference type="InterPro" id="IPR024054">
    <property type="entry name" value="TIF2_asu_middle_sf"/>
</dbReference>
<dbReference type="Gene3D" id="1.10.150.190">
    <property type="entry name" value="Translation initiation factor 2, subunit 1, domain 2"/>
    <property type="match status" value="1"/>
</dbReference>
<keyword evidence="8" id="KW-1185">Reference proteome</keyword>
<evidence type="ECO:0000313" key="8">
    <source>
        <dbReference type="Proteomes" id="UP001174909"/>
    </source>
</evidence>
<dbReference type="GO" id="GO:0003723">
    <property type="term" value="F:RNA binding"/>
    <property type="evidence" value="ECO:0007669"/>
    <property type="project" value="InterPro"/>
</dbReference>
<gene>
    <name evidence="7" type="ORF">GBAR_LOCUS21108</name>
</gene>
<dbReference type="InterPro" id="IPR044126">
    <property type="entry name" value="S1_IF2_alpha"/>
</dbReference>
<dbReference type="FunFam" id="1.10.150.190:FF:000001">
    <property type="entry name" value="Eukaryotic translation initiation factor 2 subunit 1"/>
    <property type="match status" value="1"/>
</dbReference>
<dbReference type="GO" id="GO:0043022">
    <property type="term" value="F:ribosome binding"/>
    <property type="evidence" value="ECO:0007669"/>
    <property type="project" value="TreeGrafter"/>
</dbReference>
<proteinExistence type="inferred from homology"/>
<evidence type="ECO:0000256" key="1">
    <source>
        <dbReference type="ARBA" id="ARBA00007223"/>
    </source>
</evidence>
<organism evidence="7 8">
    <name type="scientific">Geodia barretti</name>
    <name type="common">Barrett's horny sponge</name>
    <dbReference type="NCBI Taxonomy" id="519541"/>
    <lineage>
        <taxon>Eukaryota</taxon>
        <taxon>Metazoa</taxon>
        <taxon>Porifera</taxon>
        <taxon>Demospongiae</taxon>
        <taxon>Heteroscleromorpha</taxon>
        <taxon>Tetractinellida</taxon>
        <taxon>Astrophorina</taxon>
        <taxon>Geodiidae</taxon>
        <taxon>Geodia</taxon>
    </lineage>
</organism>
<dbReference type="InterPro" id="IPR011488">
    <property type="entry name" value="TIF_2_asu"/>
</dbReference>
<dbReference type="FunFam" id="2.40.50.140:FF:000795">
    <property type="entry name" value="Eukaryotic translation initiation factor 2 subunit 1"/>
    <property type="match status" value="1"/>
</dbReference>
<evidence type="ECO:0000256" key="3">
    <source>
        <dbReference type="ARBA" id="ARBA00022540"/>
    </source>
</evidence>
<dbReference type="SUPFAM" id="SSF50249">
    <property type="entry name" value="Nucleic acid-binding proteins"/>
    <property type="match status" value="1"/>
</dbReference>
<dbReference type="CDD" id="cd04452">
    <property type="entry name" value="S1_IF2_alpha"/>
    <property type="match status" value="1"/>
</dbReference>
<evidence type="ECO:0000313" key="7">
    <source>
        <dbReference type="EMBL" id="CAI8037737.1"/>
    </source>
</evidence>
<sequence>MALSCRFYKHRYPKLEDVVMVNVRSIAEMGAYVSLLEYDNIEGMIMLSELSRRRIRSINRLVRIGRNECVVVIRVDEEKGYIDLSKRRVSSEEIQKCEEKYSKGKTVNSILRNVASKLEYESEQLEDLYERTAWALETRSGLPASSYDLFKKAVVDPTVLDDCSFSSEEEKETLLSNIRHRLTPHPVKIRADVEVSCYAYEGIDAVKEALKAGLQQSTEEMPLEIRLIAPPQYVITTTTLDRTEGVAKLNTTIQARTSSSPVPPARCHPPGVSLSVCTGHQRNN</sequence>
<dbReference type="InterPro" id="IPR012340">
    <property type="entry name" value="NA-bd_OB-fold"/>
</dbReference>
<comment type="similarity">
    <text evidence="1">Belongs to the eIF-2-alpha family.</text>
</comment>
<dbReference type="SUPFAM" id="SSF110993">
    <property type="entry name" value="eIF-2-alpha, C-terminal domain"/>
    <property type="match status" value="1"/>
</dbReference>
<comment type="caution">
    <text evidence="7">The sequence shown here is derived from an EMBL/GenBank/DDBJ whole genome shotgun (WGS) entry which is preliminary data.</text>
</comment>
<dbReference type="PANTHER" id="PTHR10602:SF0">
    <property type="entry name" value="EUKARYOTIC TRANSLATION INITIATION FACTOR 2 SUBUNIT 1"/>
    <property type="match status" value="1"/>
</dbReference>
<keyword evidence="4" id="KW-0648">Protein biosynthesis</keyword>
<dbReference type="InterPro" id="IPR024055">
    <property type="entry name" value="TIF2_asu_C"/>
</dbReference>
<evidence type="ECO:0000256" key="5">
    <source>
        <dbReference type="ARBA" id="ARBA00033370"/>
    </source>
</evidence>
<evidence type="ECO:0000259" key="6">
    <source>
        <dbReference type="PROSITE" id="PS50126"/>
    </source>
</evidence>
<dbReference type="EMBL" id="CASHTH010002958">
    <property type="protein sequence ID" value="CAI8037737.1"/>
    <property type="molecule type" value="Genomic_DNA"/>
</dbReference>
<dbReference type="Proteomes" id="UP001174909">
    <property type="component" value="Unassembled WGS sequence"/>
</dbReference>
<dbReference type="GO" id="GO:0003743">
    <property type="term" value="F:translation initiation factor activity"/>
    <property type="evidence" value="ECO:0007669"/>
    <property type="project" value="UniProtKB-KW"/>
</dbReference>
<dbReference type="PROSITE" id="PS50126">
    <property type="entry name" value="S1"/>
    <property type="match status" value="1"/>
</dbReference>
<dbReference type="SUPFAM" id="SSF116742">
    <property type="entry name" value="eIF2alpha middle domain-like"/>
    <property type="match status" value="1"/>
</dbReference>
<dbReference type="Pfam" id="PF07541">
    <property type="entry name" value="EIF_2_alpha"/>
    <property type="match status" value="1"/>
</dbReference>
<dbReference type="Gene3D" id="3.30.70.1130">
    <property type="entry name" value="EIF_2_alpha"/>
    <property type="match status" value="1"/>
</dbReference>